<dbReference type="RefSeq" id="WP_166237069.1">
    <property type="nucleotide sequence ID" value="NZ_JAAJBV010000007.1"/>
</dbReference>
<evidence type="ECO:0000313" key="1">
    <source>
        <dbReference type="EMBL" id="NHM05045.1"/>
    </source>
</evidence>
<dbReference type="EMBL" id="JAAJBV010000007">
    <property type="protein sequence ID" value="NHM05045.1"/>
    <property type="molecule type" value="Genomic_DNA"/>
</dbReference>
<comment type="caution">
    <text evidence="1">The sequence shown here is derived from an EMBL/GenBank/DDBJ whole genome shotgun (WGS) entry which is preliminary data.</text>
</comment>
<evidence type="ECO:0000313" key="2">
    <source>
        <dbReference type="Proteomes" id="UP000761423"/>
    </source>
</evidence>
<proteinExistence type="predicted"/>
<name>A0ABX0IFN7_9FLAO</name>
<keyword evidence="2" id="KW-1185">Reference proteome</keyword>
<dbReference type="Proteomes" id="UP000761423">
    <property type="component" value="Unassembled WGS sequence"/>
</dbReference>
<dbReference type="Pfam" id="PF08889">
    <property type="entry name" value="WbqC"/>
    <property type="match status" value="1"/>
</dbReference>
<protein>
    <submittedName>
        <fullName evidence="1">WbqC family protein</fullName>
    </submittedName>
</protein>
<reference evidence="1 2" key="1">
    <citation type="submission" date="2020-02" db="EMBL/GenBank/DDBJ databases">
        <authorList>
            <person name="Chen W.-M."/>
        </authorList>
    </citation>
    <scope>NUCLEOTIDE SEQUENCE [LARGE SCALE GENOMIC DNA]</scope>
    <source>
        <strain evidence="1 2">TWA-26</strain>
    </source>
</reference>
<sequence length="234" mass="27684">MKVAIMQPYFFPYIGYFQLINAVDIFVLYDEIEYTKKGWINRNRLLKNGSDELFSLPLKKDSDFLMINQRYLSDNWSVDKKKLLNTFNEAYRKAPFFKETFILIEQCLNYSNINLFHFLYESIKCICNHLNIETKLIVSSTLDFDNSLKAADKVLNICKVLKANEYINPIGGLELYNKDFFKKDDIVLHFLKAKNVTYKQFENNFIPFLSIIDVLMFNSIEEVKKMIASEYEIL</sequence>
<accession>A0ABX0IFN7</accession>
<gene>
    <name evidence="1" type="ORF">G4L40_10050</name>
</gene>
<organism evidence="1 2">
    <name type="scientific">Flavobacterium celericrescens</name>
    <dbReference type="NCBI Taxonomy" id="2709780"/>
    <lineage>
        <taxon>Bacteria</taxon>
        <taxon>Pseudomonadati</taxon>
        <taxon>Bacteroidota</taxon>
        <taxon>Flavobacteriia</taxon>
        <taxon>Flavobacteriales</taxon>
        <taxon>Flavobacteriaceae</taxon>
        <taxon>Flavobacterium</taxon>
    </lineage>
</organism>
<dbReference type="InterPro" id="IPR014985">
    <property type="entry name" value="WbqC"/>
</dbReference>